<feature type="coiled-coil region" evidence="1">
    <location>
        <begin position="795"/>
        <end position="822"/>
    </location>
</feature>
<keyword evidence="1" id="KW-0175">Coiled coil</keyword>
<sequence>MWHDDLLPLDEASTSVDALVADSDSPELDTLVPLLPSGMLTPSVPPGLGINHARPTPIGESRSTPGPQVGSATPLRSPAVPFSPAIQHPVTPVTPLVPKSATKPKASHVKDDASPIPDAKKTVKDLAAKTGLSKDIATQASQGSKTSKGKRVLQDEDFPALDSSKTGSTPKVTPALPSKPIQPTKPAAQEKKPASNNNASKSSPSKSSPTKASTKTEKRPMPGALDIAAATKTMPQRSISEVAGASERSPEQGAANAAPPAKSQVTSAVPTPTPTTASLSSPVTRAAPKTLRLVQNSRADTPSVTIPPAVAASIRSAGVSSSAHRPATPASEIISDSASVVSVSISASRTSSPPPSKVGSASVRATTKSQQRKQRKEALKEATTQIAETKPAEQEVEIAPILGRKKKQKKDKKPSNASAAPSRPETPQGSRKDSSAAQGSGSKQAGDNAETKDANTPRNSSSIIAKESKSKDSSQGTPKSPAQVDTSIRLNESTKTTVLTPDYVGHTPENKPEQPIDEDLGNIPNITDVFRSLLQDGSLPDTESIHFFKSPPNYTQRADHRNNTMSLPPTLKTIVTKEDEEQLNAFKHVRKTVHGQPVLLTPNGDCLLNLTREEANRFLELQDRLRADSALPTAFSAPRYAPASGFSLVKNRAVPNGTPSFFPSGPDNYPSDPVGKMHREEAISCINQHVLPSLNLTSYKTTGPNANFTKNVNLQQLAPWIYPSHEASSSADGKMMFGGRVGDEYGTANAAAGSSVAQHIDSAYGSYDSSAEGPISGGSGAGPSPAIGSTPLMSVEESETILAQAKKQHEAIDKKFRQLQAKNRRLLDIPPVAATAAAHH</sequence>
<feature type="compositionally biased region" description="Polar residues" evidence="2">
    <location>
        <begin position="415"/>
        <end position="429"/>
    </location>
</feature>
<feature type="compositionally biased region" description="Low complexity" evidence="2">
    <location>
        <begin position="194"/>
        <end position="213"/>
    </location>
</feature>
<evidence type="ECO:0000313" key="4">
    <source>
        <dbReference type="Proteomes" id="UP001320420"/>
    </source>
</evidence>
<dbReference type="EMBL" id="JAKJXP020000131">
    <property type="protein sequence ID" value="KAK7743708.1"/>
    <property type="molecule type" value="Genomic_DNA"/>
</dbReference>
<keyword evidence="4" id="KW-1185">Reference proteome</keyword>
<dbReference type="AlphaFoldDB" id="A0AAN9UHU4"/>
<feature type="region of interest" description="Disordered" evidence="2">
    <location>
        <begin position="767"/>
        <end position="791"/>
    </location>
</feature>
<feature type="compositionally biased region" description="Basic residues" evidence="2">
    <location>
        <begin position="403"/>
        <end position="412"/>
    </location>
</feature>
<feature type="compositionally biased region" description="Basic and acidic residues" evidence="2">
    <location>
        <begin position="108"/>
        <end position="127"/>
    </location>
</feature>
<feature type="compositionally biased region" description="Polar residues" evidence="2">
    <location>
        <begin position="475"/>
        <end position="499"/>
    </location>
</feature>
<evidence type="ECO:0000256" key="1">
    <source>
        <dbReference type="SAM" id="Coils"/>
    </source>
</evidence>
<feature type="compositionally biased region" description="Low complexity" evidence="2">
    <location>
        <begin position="342"/>
        <end position="351"/>
    </location>
</feature>
<evidence type="ECO:0000256" key="2">
    <source>
        <dbReference type="SAM" id="MobiDB-lite"/>
    </source>
</evidence>
<accession>A0AAN9UHU4</accession>
<gene>
    <name evidence="3" type="ORF">SLS62_010486</name>
</gene>
<feature type="region of interest" description="Disordered" evidence="2">
    <location>
        <begin position="342"/>
        <end position="522"/>
    </location>
</feature>
<proteinExistence type="predicted"/>
<protein>
    <submittedName>
        <fullName evidence="3">Uncharacterized protein</fullName>
    </submittedName>
</protein>
<comment type="caution">
    <text evidence="3">The sequence shown here is derived from an EMBL/GenBank/DDBJ whole genome shotgun (WGS) entry which is preliminary data.</text>
</comment>
<feature type="compositionally biased region" description="Low complexity" evidence="2">
    <location>
        <begin position="265"/>
        <end position="284"/>
    </location>
</feature>
<feature type="compositionally biased region" description="Polar residues" evidence="2">
    <location>
        <begin position="136"/>
        <end position="146"/>
    </location>
</feature>
<feature type="region of interest" description="Disordered" evidence="2">
    <location>
        <begin position="43"/>
        <end position="307"/>
    </location>
</feature>
<reference evidence="3 4" key="1">
    <citation type="submission" date="2024-02" db="EMBL/GenBank/DDBJ databases">
        <title>De novo assembly and annotation of 12 fungi associated with fruit tree decline syndrome in Ontario, Canada.</title>
        <authorList>
            <person name="Sulman M."/>
            <person name="Ellouze W."/>
            <person name="Ilyukhin E."/>
        </authorList>
    </citation>
    <scope>NUCLEOTIDE SEQUENCE [LARGE SCALE GENOMIC DNA]</scope>
    <source>
        <strain evidence="3 4">M11/M66-122</strain>
    </source>
</reference>
<dbReference type="Proteomes" id="UP001320420">
    <property type="component" value="Unassembled WGS sequence"/>
</dbReference>
<organism evidence="3 4">
    <name type="scientific">Diatrype stigma</name>
    <dbReference type="NCBI Taxonomy" id="117547"/>
    <lineage>
        <taxon>Eukaryota</taxon>
        <taxon>Fungi</taxon>
        <taxon>Dikarya</taxon>
        <taxon>Ascomycota</taxon>
        <taxon>Pezizomycotina</taxon>
        <taxon>Sordariomycetes</taxon>
        <taxon>Xylariomycetidae</taxon>
        <taxon>Xylariales</taxon>
        <taxon>Diatrypaceae</taxon>
        <taxon>Diatrype</taxon>
    </lineage>
</organism>
<evidence type="ECO:0000313" key="3">
    <source>
        <dbReference type="EMBL" id="KAK7743708.1"/>
    </source>
</evidence>
<feature type="compositionally biased region" description="Polar residues" evidence="2">
    <location>
        <begin position="293"/>
        <end position="304"/>
    </location>
</feature>
<feature type="compositionally biased region" description="Low complexity" evidence="2">
    <location>
        <begin position="435"/>
        <end position="447"/>
    </location>
</feature>
<name>A0AAN9UHU4_9PEZI</name>